<dbReference type="InterPro" id="IPR036866">
    <property type="entry name" value="RibonucZ/Hydroxyglut_hydro"/>
</dbReference>
<reference evidence="13 14" key="2">
    <citation type="submission" date="2016-08" db="EMBL/GenBank/DDBJ databases">
        <title>Pervasive Adenine N6-methylation of Active Genes in Fungi.</title>
        <authorList>
            <consortium name="DOE Joint Genome Institute"/>
            <person name="Mondo S.J."/>
            <person name="Dannebaum R.O."/>
            <person name="Kuo R.C."/>
            <person name="Labutti K."/>
            <person name="Haridas S."/>
            <person name="Kuo A."/>
            <person name="Salamov A."/>
            <person name="Ahrendt S.R."/>
            <person name="Lipzen A."/>
            <person name="Sullivan W."/>
            <person name="Andreopoulos W.B."/>
            <person name="Clum A."/>
            <person name="Lindquist E."/>
            <person name="Daum C."/>
            <person name="Ramamoorthy G.K."/>
            <person name="Gryganskyi A."/>
            <person name="Culley D."/>
            <person name="Magnuson J.K."/>
            <person name="James T.Y."/>
            <person name="O'Malley M.A."/>
            <person name="Stajich J.E."/>
            <person name="Spatafora J.W."/>
            <person name="Visel A."/>
            <person name="Grigoriev I.V."/>
        </authorList>
    </citation>
    <scope>NUCLEOTIDE SEQUENCE [LARGE SCALE GENOMIC DNA]</scope>
    <source>
        <strain evidence="14">finn</strain>
    </source>
</reference>
<keyword evidence="5" id="KW-0819">tRNA processing</keyword>
<name>A0A1Y1VP98_9FUNG</name>
<dbReference type="Proteomes" id="UP000193719">
    <property type="component" value="Unassembled WGS sequence"/>
</dbReference>
<comment type="catalytic activity">
    <reaction evidence="1">
        <text>Endonucleolytic cleavage of RNA, removing extra 3' nucleotides from tRNA precursor, generating 3' termini of tRNAs. A 3'-hydroxy group is left at the tRNA terminus and a 5'-phosphoryl group is left at the trailer molecule.</text>
        <dbReference type="EC" id="3.1.26.11"/>
    </reaction>
</comment>
<dbReference type="GO" id="GO:0046872">
    <property type="term" value="F:metal ion binding"/>
    <property type="evidence" value="ECO:0007669"/>
    <property type="project" value="UniProtKB-KW"/>
</dbReference>
<dbReference type="Pfam" id="PF13691">
    <property type="entry name" value="Lactamase_B_4"/>
    <property type="match status" value="1"/>
</dbReference>
<feature type="domain" description="tRNase Z endonuclease" evidence="12">
    <location>
        <begin position="6"/>
        <end position="65"/>
    </location>
</feature>
<dbReference type="CDD" id="cd07718">
    <property type="entry name" value="RNaseZ_ELAC1_ELAC2-C-term-like_MBL-fold"/>
    <property type="match status" value="1"/>
</dbReference>
<evidence type="ECO:0000256" key="5">
    <source>
        <dbReference type="ARBA" id="ARBA00022694"/>
    </source>
</evidence>
<evidence type="ECO:0000313" key="13">
    <source>
        <dbReference type="EMBL" id="ORX60973.1"/>
    </source>
</evidence>
<keyword evidence="9" id="KW-0378">Hydrolase</keyword>
<protein>
    <recommendedName>
        <fullName evidence="4">ribonuclease Z</fullName>
        <ecNumber evidence="4">3.1.26.11</ecNumber>
    </recommendedName>
</protein>
<reference evidence="13 14" key="1">
    <citation type="submission" date="2016-08" db="EMBL/GenBank/DDBJ databases">
        <title>Genomes of anaerobic fungi encode conserved fungal cellulosomes for biomass hydrolysis.</title>
        <authorList>
            <consortium name="DOE Joint Genome Institute"/>
            <person name="Haitjema C.H."/>
            <person name="Gilmore S.P."/>
            <person name="Henske J.K."/>
            <person name="Solomon K.V."/>
            <person name="De Groot R."/>
            <person name="Kuo A."/>
            <person name="Mondo S.J."/>
            <person name="Salamov A.A."/>
            <person name="Labutti K."/>
            <person name="Zhao Z."/>
            <person name="Chiniquy J."/>
            <person name="Barry K."/>
            <person name="Brewer H.M."/>
            <person name="Purvine S.O."/>
            <person name="Wright A.T."/>
            <person name="Boxma B."/>
            <person name="Van Alen T."/>
            <person name="Hackstein J.H."/>
            <person name="Baker S.E."/>
            <person name="Grigoriev I.V."/>
            <person name="O'Malley M.A."/>
        </authorList>
    </citation>
    <scope>NUCLEOTIDE SEQUENCE [LARGE SCALE GENOMIC DNA]</scope>
    <source>
        <strain evidence="14">finn</strain>
    </source>
</reference>
<dbReference type="InterPro" id="IPR047151">
    <property type="entry name" value="RNZ2-like"/>
</dbReference>
<gene>
    <name evidence="13" type="ORF">BCR36DRAFT_341049</name>
</gene>
<dbReference type="GO" id="GO:1990180">
    <property type="term" value="P:mitochondrial tRNA 3'-end processing"/>
    <property type="evidence" value="ECO:0007669"/>
    <property type="project" value="TreeGrafter"/>
</dbReference>
<evidence type="ECO:0000256" key="9">
    <source>
        <dbReference type="ARBA" id="ARBA00022801"/>
    </source>
</evidence>
<comment type="similarity">
    <text evidence="3">Belongs to the RNase Z family.</text>
</comment>
<evidence type="ECO:0000256" key="2">
    <source>
        <dbReference type="ARBA" id="ARBA00001947"/>
    </source>
</evidence>
<dbReference type="GO" id="GO:0005739">
    <property type="term" value="C:mitochondrion"/>
    <property type="evidence" value="ECO:0007669"/>
    <property type="project" value="TreeGrafter"/>
</dbReference>
<evidence type="ECO:0000256" key="6">
    <source>
        <dbReference type="ARBA" id="ARBA00022722"/>
    </source>
</evidence>
<evidence type="ECO:0000256" key="10">
    <source>
        <dbReference type="ARBA" id="ARBA00022833"/>
    </source>
</evidence>
<evidence type="ECO:0000256" key="7">
    <source>
        <dbReference type="ARBA" id="ARBA00022723"/>
    </source>
</evidence>
<evidence type="ECO:0000313" key="14">
    <source>
        <dbReference type="Proteomes" id="UP000193719"/>
    </source>
</evidence>
<proteinExistence type="inferred from homology"/>
<keyword evidence="6" id="KW-0540">Nuclease</keyword>
<evidence type="ECO:0000256" key="1">
    <source>
        <dbReference type="ARBA" id="ARBA00000402"/>
    </source>
</evidence>
<dbReference type="Pfam" id="PF23023">
    <property type="entry name" value="Anti-Pycsar_Apyc1"/>
    <property type="match status" value="1"/>
</dbReference>
<feature type="region of interest" description="Disordered" evidence="11">
    <location>
        <begin position="934"/>
        <end position="1028"/>
    </location>
</feature>
<evidence type="ECO:0000256" key="3">
    <source>
        <dbReference type="ARBA" id="ARBA00007823"/>
    </source>
</evidence>
<dbReference type="GO" id="GO:0042781">
    <property type="term" value="F:3'-tRNA processing endoribonuclease activity"/>
    <property type="evidence" value="ECO:0007669"/>
    <property type="project" value="UniProtKB-EC"/>
</dbReference>
<evidence type="ECO:0000256" key="11">
    <source>
        <dbReference type="SAM" id="MobiDB-lite"/>
    </source>
</evidence>
<dbReference type="STRING" id="1754191.A0A1Y1VP98"/>
<feature type="region of interest" description="Disordered" evidence="11">
    <location>
        <begin position="798"/>
        <end position="824"/>
    </location>
</feature>
<accession>A0A1Y1VP98</accession>
<sequence length="1028" mass="116799">MKYYIQILSTKSPDSSPAFIIHFDSQRYLFNCSEGTQRLINENKIHLGKIKNLFFTRSIWENIGGLPGMVLTLADSGTKEFGVHGPRNLLKCFVGSRNFLQRSQVNFKVHEFLSSDEKYVDENLSIIPVPIYPTKVSNDANISSPTIESPLDTDNIVDSISSFKRKISVIDNQYNSYHLNRKILKSMFSGKEVGTLKTSKIYKNDKIIPYTSLTEIQNDENCDGDNDDDDFNLDDYRDVRIKQPRTPDYSLCYICQSHKVPGKFNPKKAKELGVPPGKQFGLLAKGECVTTPDGNIVRPEQVKEPDKVSSIFIVVDCPSLDHIPSLISQNRLKNESVKQYTKNIIHILGDPEILRNDQYKAWMNEFSDNCNHIIACRDYCSNHINFLSNSYMQYKLNQVDTESFPLLYFNNEVKNTFSDDNQLPKNIISACNNLQIHIEPTEHLDYSKVKENFNLNNIPEKISEKLKNNADAIHTLKSSINQWRQEHPFLSYPSSTDLEIVTLGTGSALPSKYRNVSSTIILSKRNGHILLDAGEGTLGQICRHFGLNKTMKEILPEIRMIFVSHIHADHHLGLMNILSKMASLERTIDHPLYIIAPEKFNIWLEEYNNIQDIGLNRFIKVVPSYLLFRKYVNAYAKYDEMLDYLNMKNIETVPVMHVKGACAIVFDYKDCSLENDTTIKPIRLAYSGDCRPNREFIRAGMNADVLIHESTFESELEYEAIKKFHCTINEACTVGRCMRVKFLLLTHFSQRYPKVPLFPVFKSSDYNSNLLYSHIFDALPTTPYVHYGAKGNFNHSSDNTKVSTVSSTTTTASTTPSLSPSNSVSVLTPASSSQSLFLNDETKAKSCSCSPILTSQPRPLMLIPTEAGLSSFQLIPSIKGTISDIEKMLKSLPEDPNYKMKIGMAVDHFHLRVGYDENCMEWITEAMRILIPDDEEDEEEEISSSSSEKKKLEKSSRCKENYNKTCKGNSKRNESKKGKYLSAKRNSNSQSDSLKSVDATLVESESDTQNHERPTPADGPIHNKRIKF</sequence>
<dbReference type="PANTHER" id="PTHR12553">
    <property type="entry name" value="ZINC PHOSPHODIESTERASE ELAC PROTEIN 2"/>
    <property type="match status" value="1"/>
</dbReference>
<keyword evidence="7" id="KW-0479">Metal-binding</keyword>
<comment type="caution">
    <text evidence="13">The sequence shown here is derived from an EMBL/GenBank/DDBJ whole genome shotgun (WGS) entry which is preliminary data.</text>
</comment>
<dbReference type="EC" id="3.1.26.11" evidence="4"/>
<feature type="compositionally biased region" description="Polar residues" evidence="11">
    <location>
        <begin position="984"/>
        <end position="994"/>
    </location>
</feature>
<evidence type="ECO:0000256" key="8">
    <source>
        <dbReference type="ARBA" id="ARBA00022759"/>
    </source>
</evidence>
<dbReference type="PANTHER" id="PTHR12553:SF49">
    <property type="entry name" value="ZINC PHOSPHODIESTERASE ELAC PROTEIN 2"/>
    <property type="match status" value="1"/>
</dbReference>
<feature type="compositionally biased region" description="Basic and acidic residues" evidence="11">
    <location>
        <begin position="947"/>
        <end position="962"/>
    </location>
</feature>
<keyword evidence="14" id="KW-1185">Reference proteome</keyword>
<organism evidence="13 14">
    <name type="scientific">Piromyces finnis</name>
    <dbReference type="NCBI Taxonomy" id="1754191"/>
    <lineage>
        <taxon>Eukaryota</taxon>
        <taxon>Fungi</taxon>
        <taxon>Fungi incertae sedis</taxon>
        <taxon>Chytridiomycota</taxon>
        <taxon>Chytridiomycota incertae sedis</taxon>
        <taxon>Neocallimastigomycetes</taxon>
        <taxon>Neocallimastigales</taxon>
        <taxon>Neocallimastigaceae</taxon>
        <taxon>Piromyces</taxon>
    </lineage>
</organism>
<comment type="cofactor">
    <cofactor evidence="2">
        <name>Zn(2+)</name>
        <dbReference type="ChEBI" id="CHEBI:29105"/>
    </cofactor>
</comment>
<dbReference type="EMBL" id="MCFH01000001">
    <property type="protein sequence ID" value="ORX60973.1"/>
    <property type="molecule type" value="Genomic_DNA"/>
</dbReference>
<evidence type="ECO:0000259" key="12">
    <source>
        <dbReference type="Pfam" id="PF13691"/>
    </source>
</evidence>
<dbReference type="Gene3D" id="3.60.15.10">
    <property type="entry name" value="Ribonuclease Z/Hydroxyacylglutathione hydrolase-like"/>
    <property type="match status" value="2"/>
</dbReference>
<evidence type="ECO:0000256" key="4">
    <source>
        <dbReference type="ARBA" id="ARBA00012477"/>
    </source>
</evidence>
<dbReference type="AlphaFoldDB" id="A0A1Y1VP98"/>
<keyword evidence="10" id="KW-0862">Zinc</keyword>
<dbReference type="InterPro" id="IPR027794">
    <property type="entry name" value="tRNase_Z_dom"/>
</dbReference>
<dbReference type="SUPFAM" id="SSF56281">
    <property type="entry name" value="Metallo-hydrolase/oxidoreductase"/>
    <property type="match status" value="2"/>
</dbReference>
<dbReference type="OrthoDB" id="527344at2759"/>
<keyword evidence="8" id="KW-0255">Endonuclease</keyword>